<name>A0A9N9L1K1_9HELO</name>
<dbReference type="SUPFAM" id="SSF81383">
    <property type="entry name" value="F-box domain"/>
    <property type="match status" value="1"/>
</dbReference>
<reference evidence="1" key="1">
    <citation type="submission" date="2021-07" db="EMBL/GenBank/DDBJ databases">
        <authorList>
            <person name="Durling M."/>
        </authorList>
    </citation>
    <scope>NUCLEOTIDE SEQUENCE</scope>
</reference>
<organism evidence="1 2">
    <name type="scientific">Hymenoscyphus fraxineus</name>
    <dbReference type="NCBI Taxonomy" id="746836"/>
    <lineage>
        <taxon>Eukaryota</taxon>
        <taxon>Fungi</taxon>
        <taxon>Dikarya</taxon>
        <taxon>Ascomycota</taxon>
        <taxon>Pezizomycotina</taxon>
        <taxon>Leotiomycetes</taxon>
        <taxon>Helotiales</taxon>
        <taxon>Helotiaceae</taxon>
        <taxon>Hymenoscyphus</taxon>
    </lineage>
</organism>
<evidence type="ECO:0008006" key="3">
    <source>
        <dbReference type="Google" id="ProtNLM"/>
    </source>
</evidence>
<comment type="caution">
    <text evidence="1">The sequence shown here is derived from an EMBL/GenBank/DDBJ whole genome shotgun (WGS) entry which is preliminary data.</text>
</comment>
<evidence type="ECO:0000313" key="1">
    <source>
        <dbReference type="EMBL" id="CAG8955377.1"/>
    </source>
</evidence>
<keyword evidence="2" id="KW-1185">Reference proteome</keyword>
<accession>A0A9N9L1K1</accession>
<gene>
    <name evidence="1" type="ORF">HYFRA_00011361</name>
</gene>
<dbReference type="InterPro" id="IPR036047">
    <property type="entry name" value="F-box-like_dom_sf"/>
</dbReference>
<dbReference type="AlphaFoldDB" id="A0A9N9L1K1"/>
<protein>
    <recommendedName>
        <fullName evidence="3">F-box domain-containing protein</fullName>
    </recommendedName>
</protein>
<dbReference type="OrthoDB" id="3445164at2759"/>
<dbReference type="Proteomes" id="UP000696280">
    <property type="component" value="Unassembled WGS sequence"/>
</dbReference>
<sequence length="189" mass="22070">MASQNLPQQRSQSVTQVAHLVELPHDIHLSIHDYIDEPTSILLGLTCKRMYDVHREKYSGRPVSLNATVYCPELDHPVRLYTYLVDWFPKDPYYPYDLMLIGYSKNLQENLSPVPGVHVPPITRHLMVVKPSRWHEFQQKYNCLVMKVEGTKSIWYKPEISDMPRPPRFQHFSIKCAVVGRTLINKETP</sequence>
<dbReference type="EMBL" id="CAJVRL010000061">
    <property type="protein sequence ID" value="CAG8955377.1"/>
    <property type="molecule type" value="Genomic_DNA"/>
</dbReference>
<proteinExistence type="predicted"/>
<evidence type="ECO:0000313" key="2">
    <source>
        <dbReference type="Proteomes" id="UP000696280"/>
    </source>
</evidence>